<name>A0A9Q0MDN0_BLOTA</name>
<evidence type="ECO:0000256" key="4">
    <source>
        <dbReference type="ARBA" id="ARBA00023054"/>
    </source>
</evidence>
<feature type="coiled-coil region" evidence="6">
    <location>
        <begin position="243"/>
        <end position="270"/>
    </location>
</feature>
<dbReference type="OrthoDB" id="10255048at2759"/>
<evidence type="ECO:0000259" key="7">
    <source>
        <dbReference type="Pfam" id="PF05010"/>
    </source>
</evidence>
<evidence type="ECO:0000256" key="5">
    <source>
        <dbReference type="ARBA" id="ARBA00023212"/>
    </source>
</evidence>
<dbReference type="OMA" id="LEQHTHG"/>
<reference evidence="8" key="1">
    <citation type="submission" date="2022-12" db="EMBL/GenBank/DDBJ databases">
        <title>Genome assemblies of Blomia tropicalis.</title>
        <authorList>
            <person name="Cui Y."/>
        </authorList>
    </citation>
    <scope>NUCLEOTIDE SEQUENCE</scope>
    <source>
        <tissue evidence="8">Adult mites</tissue>
    </source>
</reference>
<evidence type="ECO:0000256" key="6">
    <source>
        <dbReference type="SAM" id="Coils"/>
    </source>
</evidence>
<dbReference type="GO" id="GO:0005856">
    <property type="term" value="C:cytoskeleton"/>
    <property type="evidence" value="ECO:0007669"/>
    <property type="project" value="UniProtKB-SubCell"/>
</dbReference>
<dbReference type="InterPro" id="IPR007707">
    <property type="entry name" value="TACC_C"/>
</dbReference>
<keyword evidence="3" id="KW-0963">Cytoplasm</keyword>
<evidence type="ECO:0000256" key="2">
    <source>
        <dbReference type="ARBA" id="ARBA00009423"/>
    </source>
</evidence>
<keyword evidence="4 6" id="KW-0175">Coiled coil</keyword>
<dbReference type="Gene3D" id="1.20.5.1700">
    <property type="match status" value="1"/>
</dbReference>
<keyword evidence="9" id="KW-1185">Reference proteome</keyword>
<evidence type="ECO:0000313" key="8">
    <source>
        <dbReference type="EMBL" id="KAJ6222347.1"/>
    </source>
</evidence>
<dbReference type="Proteomes" id="UP001142055">
    <property type="component" value="Chromosome 1"/>
</dbReference>
<keyword evidence="5" id="KW-0206">Cytoskeleton</keyword>
<dbReference type="Pfam" id="PF05010">
    <property type="entry name" value="TACC_C"/>
    <property type="match status" value="1"/>
</dbReference>
<comment type="subcellular location">
    <subcellularLocation>
        <location evidence="1">Cytoplasm</location>
        <location evidence="1">Cytoskeleton</location>
    </subcellularLocation>
</comment>
<evidence type="ECO:0000313" key="9">
    <source>
        <dbReference type="Proteomes" id="UP001142055"/>
    </source>
</evidence>
<accession>A0A9Q0MDN0</accession>
<evidence type="ECO:0000256" key="3">
    <source>
        <dbReference type="ARBA" id="ARBA00022490"/>
    </source>
</evidence>
<dbReference type="AlphaFoldDB" id="A0A9Q0MDN0"/>
<gene>
    <name evidence="8" type="ORF">RDWZM_000892</name>
</gene>
<protein>
    <recommendedName>
        <fullName evidence="7">Transforming acidic coiled-coil-containing protein C-terminal domain-containing protein</fullName>
    </recommendedName>
</protein>
<proteinExistence type="inferred from homology"/>
<sequence length="315" mass="36197">MNEQHLEEEFKTTSDMFGQELDALEQHTHGTASGKVTGIGGSAISRMSLFKQFDPLVGLVQPVNSISSIDETNVSFSLEPYQQTETIDDESVGNTLIHLNTPIRPNRRQSSQQPLAAPNYDDHTNGHMIRDLDQLLNITINGNDQPINHHDQEGILQLQTRINELVLINEQLYLTLKQQLTESQNEIDRLNAANNGLAEELNMVEKNYYDTHSRYENLRAIVKEMDEKEESDRQTSFQLAEKLKEREDECLKWKHEIEKANRRMQNVNNKETVALKAQIKLLEMRSNGLQSQLEQKIRDNEELTHIVDDLIGKKN</sequence>
<feature type="domain" description="Transforming acidic coiled-coil-containing protein C-terminal" evidence="7">
    <location>
        <begin position="174"/>
        <end position="311"/>
    </location>
</feature>
<evidence type="ECO:0000256" key="1">
    <source>
        <dbReference type="ARBA" id="ARBA00004245"/>
    </source>
</evidence>
<dbReference type="EMBL" id="JAPWDV010000001">
    <property type="protein sequence ID" value="KAJ6222347.1"/>
    <property type="molecule type" value="Genomic_DNA"/>
</dbReference>
<organism evidence="8 9">
    <name type="scientific">Blomia tropicalis</name>
    <name type="common">Mite</name>
    <dbReference type="NCBI Taxonomy" id="40697"/>
    <lineage>
        <taxon>Eukaryota</taxon>
        <taxon>Metazoa</taxon>
        <taxon>Ecdysozoa</taxon>
        <taxon>Arthropoda</taxon>
        <taxon>Chelicerata</taxon>
        <taxon>Arachnida</taxon>
        <taxon>Acari</taxon>
        <taxon>Acariformes</taxon>
        <taxon>Sarcoptiformes</taxon>
        <taxon>Astigmata</taxon>
        <taxon>Glycyphagoidea</taxon>
        <taxon>Echimyopodidae</taxon>
        <taxon>Blomia</taxon>
    </lineage>
</organism>
<comment type="similarity">
    <text evidence="2">Belongs to the TACC family.</text>
</comment>
<feature type="coiled-coil region" evidence="6">
    <location>
        <begin position="173"/>
        <end position="207"/>
    </location>
</feature>
<comment type="caution">
    <text evidence="8">The sequence shown here is derived from an EMBL/GenBank/DDBJ whole genome shotgun (WGS) entry which is preliminary data.</text>
</comment>